<proteinExistence type="predicted"/>
<reference evidence="2 3" key="1">
    <citation type="submission" date="2017-08" db="EMBL/GenBank/DDBJ databases">
        <title>Infants hospitalized years apart are colonized by the same room-sourced microbial strains.</title>
        <authorList>
            <person name="Brooks B."/>
            <person name="Olm M.R."/>
            <person name="Firek B.A."/>
            <person name="Baker R."/>
            <person name="Thomas B.C."/>
            <person name="Morowitz M.J."/>
            <person name="Banfield J.F."/>
        </authorList>
    </citation>
    <scope>NUCLEOTIDE SEQUENCE [LARGE SCALE GENOMIC DNA]</scope>
    <source>
        <strain evidence="2">S2_018_000_R2_104</strain>
    </source>
</reference>
<accession>A0A2W4ZZD5</accession>
<dbReference type="EMBL" id="QFNK01000095">
    <property type="protein sequence ID" value="PZO86746.1"/>
    <property type="molecule type" value="Genomic_DNA"/>
</dbReference>
<feature type="non-terminal residue" evidence="2">
    <location>
        <position position="1"/>
    </location>
</feature>
<gene>
    <name evidence="2" type="ORF">DI626_05650</name>
</gene>
<sequence length="73" mass="7401">TQANGTDTAGLDVSMVDTALAWAQDQSASLPPLPTAETSALPSTDAPVSQPIEQIAADVASVPMPEDQETAHA</sequence>
<organism evidence="2 3">
    <name type="scientific">Micavibrio aeruginosavorus</name>
    <dbReference type="NCBI Taxonomy" id="349221"/>
    <lineage>
        <taxon>Bacteria</taxon>
        <taxon>Pseudomonadati</taxon>
        <taxon>Bdellovibrionota</taxon>
        <taxon>Bdellovibrionia</taxon>
        <taxon>Bdellovibrionales</taxon>
        <taxon>Pseudobdellovibrionaceae</taxon>
        <taxon>Micavibrio</taxon>
    </lineage>
</organism>
<protein>
    <submittedName>
        <fullName evidence="2">Uncharacterized protein</fullName>
    </submittedName>
</protein>
<evidence type="ECO:0000313" key="2">
    <source>
        <dbReference type="EMBL" id="PZO86746.1"/>
    </source>
</evidence>
<comment type="caution">
    <text evidence="2">The sequence shown here is derived from an EMBL/GenBank/DDBJ whole genome shotgun (WGS) entry which is preliminary data.</text>
</comment>
<dbReference type="Proteomes" id="UP000249557">
    <property type="component" value="Unassembled WGS sequence"/>
</dbReference>
<evidence type="ECO:0000313" key="3">
    <source>
        <dbReference type="Proteomes" id="UP000249557"/>
    </source>
</evidence>
<feature type="region of interest" description="Disordered" evidence="1">
    <location>
        <begin position="27"/>
        <end position="52"/>
    </location>
</feature>
<evidence type="ECO:0000256" key="1">
    <source>
        <dbReference type="SAM" id="MobiDB-lite"/>
    </source>
</evidence>
<name>A0A2W4ZZD5_9BACT</name>
<dbReference type="AlphaFoldDB" id="A0A2W4ZZD5"/>